<accession>A0ABY5IZ67</accession>
<evidence type="ECO:0000313" key="2">
    <source>
        <dbReference type="EMBL" id="UUD35431.1"/>
    </source>
</evidence>
<feature type="transmembrane region" description="Helical" evidence="1">
    <location>
        <begin position="5"/>
        <end position="24"/>
    </location>
</feature>
<evidence type="ECO:0000256" key="1">
    <source>
        <dbReference type="SAM" id="Phobius"/>
    </source>
</evidence>
<dbReference type="EMBL" id="CP101806">
    <property type="protein sequence ID" value="UUD35431.1"/>
    <property type="molecule type" value="Genomic_DNA"/>
</dbReference>
<feature type="transmembrane region" description="Helical" evidence="1">
    <location>
        <begin position="64"/>
        <end position="83"/>
    </location>
</feature>
<keyword evidence="3" id="KW-1185">Reference proteome</keyword>
<name>A0ABY5IZ67_9BACT</name>
<gene>
    <name evidence="2" type="ORF">NPA07_00965</name>
</gene>
<evidence type="ECO:0000313" key="3">
    <source>
        <dbReference type="Proteomes" id="UP001058569"/>
    </source>
</evidence>
<dbReference type="Proteomes" id="UP001058569">
    <property type="component" value="Chromosome"/>
</dbReference>
<keyword evidence="1" id="KW-0812">Transmembrane</keyword>
<protein>
    <submittedName>
        <fullName evidence="2">Uncharacterized protein</fullName>
    </submittedName>
</protein>
<proteinExistence type="predicted"/>
<sequence length="91" mass="10866">MNMWIIALCLIVLNLLIVLIVSLVNKKKLTKAIQATYEFLKWEFEDQSDFELVIKVLNQFKFKYLDLFFCSLTMPIVNLLNWFKNWGKSDE</sequence>
<dbReference type="RefSeq" id="WP_126118059.1">
    <property type="nucleotide sequence ID" value="NZ_CP101806.1"/>
</dbReference>
<keyword evidence="1" id="KW-1133">Transmembrane helix</keyword>
<keyword evidence="1" id="KW-0472">Membrane</keyword>
<reference evidence="2" key="1">
    <citation type="submission" date="2022-07" db="EMBL/GenBank/DDBJ databases">
        <title>Complete genome of Mycoplasma caviae type strain G122.</title>
        <authorList>
            <person name="Spergser J."/>
        </authorList>
    </citation>
    <scope>NUCLEOTIDE SEQUENCE</scope>
    <source>
        <strain evidence="2">G122</strain>
    </source>
</reference>
<organism evidence="2 3">
    <name type="scientific">Mycoplasmopsis caviae</name>
    <dbReference type="NCBI Taxonomy" id="55603"/>
    <lineage>
        <taxon>Bacteria</taxon>
        <taxon>Bacillati</taxon>
        <taxon>Mycoplasmatota</taxon>
        <taxon>Mycoplasmoidales</taxon>
        <taxon>Metamycoplasmataceae</taxon>
        <taxon>Mycoplasmopsis</taxon>
    </lineage>
</organism>